<dbReference type="AlphaFoldDB" id="A0A1H4DZI6"/>
<dbReference type="PROSITE" id="PS51257">
    <property type="entry name" value="PROKAR_LIPOPROTEIN"/>
    <property type="match status" value="1"/>
</dbReference>
<name>A0A1H4DZI6_9BACT</name>
<dbReference type="RefSeq" id="WP_010266671.1">
    <property type="nucleotide sequence ID" value="NZ_CAEG01000021.1"/>
</dbReference>
<dbReference type="SUPFAM" id="SSF142433">
    <property type="entry name" value="CinA-like"/>
    <property type="match status" value="1"/>
</dbReference>
<evidence type="ECO:0000259" key="1">
    <source>
        <dbReference type="Pfam" id="PF02464"/>
    </source>
</evidence>
<organism evidence="2 3">
    <name type="scientific">Alistipes timonensis JC136</name>
    <dbReference type="NCBI Taxonomy" id="1033731"/>
    <lineage>
        <taxon>Bacteria</taxon>
        <taxon>Pseudomonadati</taxon>
        <taxon>Bacteroidota</taxon>
        <taxon>Bacteroidia</taxon>
        <taxon>Bacteroidales</taxon>
        <taxon>Rikenellaceae</taxon>
        <taxon>Alistipes</taxon>
    </lineage>
</organism>
<evidence type="ECO:0000313" key="3">
    <source>
        <dbReference type="Proteomes" id="UP000183253"/>
    </source>
</evidence>
<reference evidence="2 3" key="1">
    <citation type="submission" date="2016-10" db="EMBL/GenBank/DDBJ databases">
        <authorList>
            <person name="de Groot N.N."/>
        </authorList>
    </citation>
    <scope>NUCLEOTIDE SEQUENCE [LARGE SCALE GENOMIC DNA]</scope>
    <source>
        <strain evidence="2 3">DSM 25383</strain>
    </source>
</reference>
<evidence type="ECO:0000313" key="2">
    <source>
        <dbReference type="EMBL" id="SEA77592.1"/>
    </source>
</evidence>
<dbReference type="Pfam" id="PF02464">
    <property type="entry name" value="CinA"/>
    <property type="match status" value="1"/>
</dbReference>
<gene>
    <name evidence="2" type="ORF">SAMN05444145_10688</name>
</gene>
<dbReference type="InterPro" id="IPR008136">
    <property type="entry name" value="CinA_C"/>
</dbReference>
<proteinExistence type="predicted"/>
<keyword evidence="3" id="KW-1185">Reference proteome</keyword>
<protein>
    <submittedName>
        <fullName evidence="2">Nicotinamide-nucleotide amidase/nicotinamide-nucleotide amidase</fullName>
    </submittedName>
</protein>
<accession>A0A1H4DZI6</accession>
<dbReference type="Gene3D" id="3.90.950.20">
    <property type="entry name" value="CinA-like"/>
    <property type="match status" value="1"/>
</dbReference>
<dbReference type="InterPro" id="IPR036653">
    <property type="entry name" value="CinA-like_C"/>
</dbReference>
<dbReference type="EMBL" id="FNRI01000006">
    <property type="protein sequence ID" value="SEA77592.1"/>
    <property type="molecule type" value="Genomic_DNA"/>
</dbReference>
<dbReference type="Proteomes" id="UP000183253">
    <property type="component" value="Unassembled WGS sequence"/>
</dbReference>
<sequence length="180" mass="19132">MNKILALLAALALTTSCCESKPEKRVHKLLMDRMLTLSVAESCTGGAIASRFTAMPGASAYFKGGAVAYWNQTKSLLLNVSADTIARYGVVSEQVVRQMAEGARRAADTHYAIATTGMAGPSGGTPEIPVGTVWIAVSSPERTLTRLVHIKGNRNRVIREAGSAAIELLEEELTAGNRTK</sequence>
<feature type="domain" description="CinA C-terminal" evidence="1">
    <location>
        <begin position="21"/>
        <end position="172"/>
    </location>
</feature>
<dbReference type="STRING" id="1033731.SAMN05444145_10688"/>
<dbReference type="NCBIfam" id="TIGR00199">
    <property type="entry name" value="PncC_domain"/>
    <property type="match status" value="1"/>
</dbReference>
<dbReference type="OrthoDB" id="9801454at2"/>